<evidence type="ECO:0000313" key="1">
    <source>
        <dbReference type="Proteomes" id="UP000504637"/>
    </source>
</evidence>
<dbReference type="RefSeq" id="XP_033464245.1">
    <property type="nucleotide sequence ID" value="XM_033607197.1"/>
</dbReference>
<evidence type="ECO:0000313" key="2">
    <source>
        <dbReference type="RefSeq" id="XP_033464245.1"/>
    </source>
</evidence>
<name>A0A6J3MHN9_9PEZI</name>
<organism evidence="2">
    <name type="scientific">Dissoconium aciculare CBS 342.82</name>
    <dbReference type="NCBI Taxonomy" id="1314786"/>
    <lineage>
        <taxon>Eukaryota</taxon>
        <taxon>Fungi</taxon>
        <taxon>Dikarya</taxon>
        <taxon>Ascomycota</taxon>
        <taxon>Pezizomycotina</taxon>
        <taxon>Dothideomycetes</taxon>
        <taxon>Dothideomycetidae</taxon>
        <taxon>Mycosphaerellales</taxon>
        <taxon>Dissoconiaceae</taxon>
        <taxon>Dissoconium</taxon>
    </lineage>
</organism>
<gene>
    <name evidence="2" type="ORF">K489DRAFT_405935</name>
</gene>
<reference evidence="2" key="3">
    <citation type="submission" date="2025-08" db="UniProtKB">
        <authorList>
            <consortium name="RefSeq"/>
        </authorList>
    </citation>
    <scope>IDENTIFICATION</scope>
    <source>
        <strain evidence="2">CBS 342.82</strain>
    </source>
</reference>
<protein>
    <submittedName>
        <fullName evidence="2">Uncharacterized protein</fullName>
    </submittedName>
</protein>
<sequence length="314" mass="35891">MIPTRVLWAQRVYDGIRRAPKQVLAKRPQLHSILPVPKCKRVNSCEPWLHIQYEIDPSPNNIVTNPSNNKITDQSHPVYYKMQQKMLAFNQNQLHWSVVVSTALHKKPTIRHRVKRRFKQAMQDMLRELGYNEQGEPGAKAANENIHGAILMIISAADPWAAREYPWPKVQAMVRWTLDTFLKARGQPDKLDDVEAEARRKRLAAEEELIRTRVGIDGCTLETLPIRKFPTLPPPEAAFEMERLARPDARQPPIIRKVGFDGSVPPIKYHGAKDTAIRYDSGRDSEPSVARDGDDLHVKKGSVDTFYKFKAVKA</sequence>
<accession>A0A6J3MHN9</accession>
<reference evidence="2" key="2">
    <citation type="submission" date="2020-04" db="EMBL/GenBank/DDBJ databases">
        <authorList>
            <consortium name="NCBI Genome Project"/>
        </authorList>
    </citation>
    <scope>NUCLEOTIDE SEQUENCE</scope>
    <source>
        <strain evidence="2">CBS 342.82</strain>
    </source>
</reference>
<dbReference type="AlphaFoldDB" id="A0A6J3MHN9"/>
<reference evidence="2" key="1">
    <citation type="submission" date="2020-01" db="EMBL/GenBank/DDBJ databases">
        <authorList>
            <consortium name="DOE Joint Genome Institute"/>
            <person name="Haridas S."/>
            <person name="Albert R."/>
            <person name="Binder M."/>
            <person name="Bloem J."/>
            <person name="Labutti K."/>
            <person name="Salamov A."/>
            <person name="Andreopoulos B."/>
            <person name="Baker S.E."/>
            <person name="Barry K."/>
            <person name="Bills G."/>
            <person name="Bluhm B.H."/>
            <person name="Cannon C."/>
            <person name="Castanera R."/>
            <person name="Culley D.E."/>
            <person name="Daum C."/>
            <person name="Ezra D."/>
            <person name="Gonzalez J.B."/>
            <person name="Henrissat B."/>
            <person name="Kuo A."/>
            <person name="Liang C."/>
            <person name="Lipzen A."/>
            <person name="Lutzoni F."/>
            <person name="Magnuson J."/>
            <person name="Mondo S."/>
            <person name="Nolan M."/>
            <person name="Ohm R."/>
            <person name="Pangilinan J."/>
            <person name="Park H.-J."/>
            <person name="Ramirez L."/>
            <person name="Alfaro M."/>
            <person name="Sun H."/>
            <person name="Tritt A."/>
            <person name="Yoshinaga Y."/>
            <person name="Zwiers L.-H."/>
            <person name="Turgeon B.G."/>
            <person name="Goodwin S.B."/>
            <person name="Spatafora J.W."/>
            <person name="Crous P.W."/>
            <person name="Grigoriev I.V."/>
        </authorList>
    </citation>
    <scope>NUCLEOTIDE SEQUENCE</scope>
    <source>
        <strain evidence="2">CBS 342.82</strain>
    </source>
</reference>
<dbReference type="Proteomes" id="UP000504637">
    <property type="component" value="Unplaced"/>
</dbReference>
<keyword evidence="1" id="KW-1185">Reference proteome</keyword>
<proteinExistence type="predicted"/>
<dbReference type="GeneID" id="54364997"/>